<reference evidence="5" key="1">
    <citation type="submission" date="2017-02" db="UniProtKB">
        <authorList>
            <consortium name="WormBaseParasite"/>
        </authorList>
    </citation>
    <scope>IDENTIFICATION</scope>
</reference>
<dbReference type="Proteomes" id="UP000274756">
    <property type="component" value="Unassembled WGS sequence"/>
</dbReference>
<dbReference type="EMBL" id="UYYG01001275">
    <property type="protein sequence ID" value="VDN60946.1"/>
    <property type="molecule type" value="Genomic_DNA"/>
</dbReference>
<gene>
    <name evidence="2" type="ORF">DME_LOCUS10919</name>
</gene>
<reference evidence="2 4" key="2">
    <citation type="submission" date="2018-11" db="EMBL/GenBank/DDBJ databases">
        <authorList>
            <consortium name="Pathogen Informatics"/>
        </authorList>
    </citation>
    <scope>NUCLEOTIDE SEQUENCE [LARGE SCALE GENOMIC DNA]</scope>
</reference>
<evidence type="ECO:0000313" key="5">
    <source>
        <dbReference type="WBParaSite" id="DME_0001050401-mRNA-1"/>
    </source>
</evidence>
<keyword evidence="4" id="KW-1185">Reference proteome</keyword>
<dbReference type="WBParaSite" id="DME_0001050401-mRNA-1">
    <property type="protein sequence ID" value="DME_0001050401-mRNA-1"/>
    <property type="gene ID" value="DME_0001050401"/>
</dbReference>
<feature type="domain" description="TIL-like" evidence="1">
    <location>
        <begin position="24"/>
        <end position="70"/>
    </location>
</feature>
<accession>A0A0N4UR36</accession>
<dbReference type="Proteomes" id="UP000038040">
    <property type="component" value="Unplaced"/>
</dbReference>
<evidence type="ECO:0000313" key="3">
    <source>
        <dbReference type="Proteomes" id="UP000038040"/>
    </source>
</evidence>
<dbReference type="InterPro" id="IPR054450">
    <property type="entry name" value="TIL-like_dom"/>
</dbReference>
<protein>
    <submittedName>
        <fullName evidence="5">Apple domain-containing protein</fullName>
    </submittedName>
</protein>
<organism evidence="3 5">
    <name type="scientific">Dracunculus medinensis</name>
    <name type="common">Guinea worm</name>
    <dbReference type="NCBI Taxonomy" id="318479"/>
    <lineage>
        <taxon>Eukaryota</taxon>
        <taxon>Metazoa</taxon>
        <taxon>Ecdysozoa</taxon>
        <taxon>Nematoda</taxon>
        <taxon>Chromadorea</taxon>
        <taxon>Rhabditida</taxon>
        <taxon>Spirurina</taxon>
        <taxon>Dracunculoidea</taxon>
        <taxon>Dracunculidae</taxon>
        <taxon>Dracunculus</taxon>
    </lineage>
</organism>
<dbReference type="Pfam" id="PF22897">
    <property type="entry name" value="TIL_2"/>
    <property type="match status" value="1"/>
</dbReference>
<name>A0A0N4UR36_DRAME</name>
<proteinExistence type="predicted"/>
<dbReference type="AlphaFoldDB" id="A0A0N4UR36"/>
<evidence type="ECO:0000313" key="2">
    <source>
        <dbReference type="EMBL" id="VDN60946.1"/>
    </source>
</evidence>
<evidence type="ECO:0000259" key="1">
    <source>
        <dbReference type="Pfam" id="PF22897"/>
    </source>
</evidence>
<sequence>MALLYCVGNSCTRIYDEFCTQTNSECGHNMVYKTVERLIYTDETLNLETCIQECKCISDEYVQSNGQCIKQNNIPALRNETETVKKTLDEKISDTSCSLTGQRCGINTVFKTVHQSLCLGLLSSTFRVEILPKRCAGRECALDKEISDVSCSLTGKMCGTNMIFDKVGKSNETNVIFDSNENSA</sequence>
<evidence type="ECO:0000313" key="4">
    <source>
        <dbReference type="Proteomes" id="UP000274756"/>
    </source>
</evidence>